<feature type="domain" description="F-box" evidence="2">
    <location>
        <begin position="404"/>
        <end position="449"/>
    </location>
</feature>
<dbReference type="PROSITE" id="PS50181">
    <property type="entry name" value="FBOX"/>
    <property type="match status" value="1"/>
</dbReference>
<accession>A0AAN8N5U2</accession>
<evidence type="ECO:0000313" key="4">
    <source>
        <dbReference type="Proteomes" id="UP001307849"/>
    </source>
</evidence>
<comment type="caution">
    <text evidence="3">The sequence shown here is derived from an EMBL/GenBank/DDBJ whole genome shotgun (WGS) entry which is preliminary data.</text>
</comment>
<name>A0AAN8N5U2_9PEZI</name>
<dbReference type="InterPro" id="IPR036047">
    <property type="entry name" value="F-box-like_dom_sf"/>
</dbReference>
<feature type="compositionally biased region" description="Basic and acidic residues" evidence="1">
    <location>
        <begin position="991"/>
        <end position="1001"/>
    </location>
</feature>
<organism evidence="3 4">
    <name type="scientific">Arthrobotrys conoides</name>
    <dbReference type="NCBI Taxonomy" id="74498"/>
    <lineage>
        <taxon>Eukaryota</taxon>
        <taxon>Fungi</taxon>
        <taxon>Dikarya</taxon>
        <taxon>Ascomycota</taxon>
        <taxon>Pezizomycotina</taxon>
        <taxon>Orbiliomycetes</taxon>
        <taxon>Orbiliales</taxon>
        <taxon>Orbiliaceae</taxon>
        <taxon>Arthrobotrys</taxon>
    </lineage>
</organism>
<protein>
    <recommendedName>
        <fullName evidence="2">F-box domain-containing protein</fullName>
    </recommendedName>
</protein>
<dbReference type="InterPro" id="IPR001810">
    <property type="entry name" value="F-box_dom"/>
</dbReference>
<feature type="region of interest" description="Disordered" evidence="1">
    <location>
        <begin position="887"/>
        <end position="1017"/>
    </location>
</feature>
<dbReference type="Pfam" id="PF00646">
    <property type="entry name" value="F-box"/>
    <property type="match status" value="1"/>
</dbReference>
<dbReference type="AlphaFoldDB" id="A0AAN8N5U2"/>
<reference evidence="3 4" key="1">
    <citation type="submission" date="2019-10" db="EMBL/GenBank/DDBJ databases">
        <authorList>
            <person name="Palmer J.M."/>
        </authorList>
    </citation>
    <scope>NUCLEOTIDE SEQUENCE [LARGE SCALE GENOMIC DNA]</scope>
    <source>
        <strain evidence="3 4">TWF506</strain>
    </source>
</reference>
<proteinExistence type="predicted"/>
<keyword evidence="4" id="KW-1185">Reference proteome</keyword>
<sequence length="1017" mass="116479">MVTSILFFPNEILSQILGDECLSNGDLGRAECTCKLFRANIQEHVAPRRKYTFWVDSIDRPSWRLVRYLLENPKLGEQFVEINVKWERRIAGNPDTWTKDWKWKGKEISRIRKMCTKWNLNPRITFNILRGKNSEALLPLLLCFTPNLKSLDLGDIDRKIINYNRSEHKLALRALVGSSDEIGPPRGIYSEESQRFMPQNHSLFIFDTLEHQNRNGFLEGSGKLTPGLSNLEHFSLGAPGKDEKPFNAQDLFPVFCFPKIKSIHASGLIDNDDDLYSIAQYKPNSRKVSPVKHLTLETYRRERSTILPFDHLKRIARITRNLETLTIRNRSSRMCESTKKSDEKLARRFLKYNQDTLNPTRLRINGGSFNDAGVYDEDVERREDLARRWRLFEHTQTRSRDLKPSPLLALKPEILSRILSYLKRKDVFNLMLSSKALYEPCYEDIWSGFAFLASYYDLDTDFTYKHSLTDDEAGHLNNVISSIGTTGIRCLENLEVESSFLSDWSHSYEREDVLKHIGKEIHRGEAPKFKSLHLNFASYGFSDRSLDPYDDQKPGPDFLSAVKQYSEQKSCQEFSLRIQMNIQSAALFSRCDITKLTNLQLDARFRRLRDAKNELTEFTSLLAAVSGQLKVLTLGGNHYGKRPKGLNSLWEPLEALQQTVSSLKSVTSFTVKHGYLFHPSFLLLPPENVKVLSYVGRMSPSWWRKFAKHPFTGVERLNLSCDGLQSHEARSLKLLGEETYKSSVDFQLEGLEISGLKWLSINENERSVYPADFFERALKNNSQLSPYCLQAIVKNKRDVFTKMMKAKMPHIIKTCGNQLSQQLTKALEGYTQDFATEFLLDKKPLQMDFEKIMEDSSLERLIKQFENEYGPSFVSLCSETLRKHLGKNKNEGKADKKSPGDSRLSESSESDFSYEEAYSDDTSDDDDDDEDSDGDNGNDNAHGWADDGGSDGWDPANGVVDRIWATGSPVSYESAESPSESEDDDDDDYSDYTHSDDETKFLNDPIEDAPGAKKSYI</sequence>
<gene>
    <name evidence="3" type="ORF">TWF506_008372</name>
</gene>
<dbReference type="EMBL" id="JAVHJM010000005">
    <property type="protein sequence ID" value="KAK6513942.1"/>
    <property type="molecule type" value="Genomic_DNA"/>
</dbReference>
<dbReference type="SUPFAM" id="SSF81383">
    <property type="entry name" value="F-box domain"/>
    <property type="match status" value="1"/>
</dbReference>
<evidence type="ECO:0000313" key="3">
    <source>
        <dbReference type="EMBL" id="KAK6513942.1"/>
    </source>
</evidence>
<feature type="compositionally biased region" description="Acidic residues" evidence="1">
    <location>
        <begin position="908"/>
        <end position="936"/>
    </location>
</feature>
<feature type="compositionally biased region" description="Acidic residues" evidence="1">
    <location>
        <begin position="979"/>
        <end position="990"/>
    </location>
</feature>
<evidence type="ECO:0000259" key="2">
    <source>
        <dbReference type="PROSITE" id="PS50181"/>
    </source>
</evidence>
<evidence type="ECO:0000256" key="1">
    <source>
        <dbReference type="SAM" id="MobiDB-lite"/>
    </source>
</evidence>
<dbReference type="Proteomes" id="UP001307849">
    <property type="component" value="Unassembled WGS sequence"/>
</dbReference>
<feature type="compositionally biased region" description="Basic and acidic residues" evidence="1">
    <location>
        <begin position="888"/>
        <end position="906"/>
    </location>
</feature>